<evidence type="ECO:0000256" key="2">
    <source>
        <dbReference type="ARBA" id="ARBA00022670"/>
    </source>
</evidence>
<keyword evidence="5 10" id="KW-0378">Hydrolase</keyword>
<reference evidence="12 13" key="1">
    <citation type="submission" date="2018-09" db="EMBL/GenBank/DDBJ databases">
        <title>Acidovorax cavernicola nov. sp. isolated from Gruta de las Maravillas (Aracena, Spain).</title>
        <authorList>
            <person name="Jurado V."/>
            <person name="Gutierrez-Patricio S."/>
            <person name="Gonzalez-Pimentel J.L."/>
            <person name="Miller A.Z."/>
            <person name="Laiz L."/>
            <person name="Saiz-Jimenez C."/>
        </authorList>
    </citation>
    <scope>NUCLEOTIDE SEQUENCE [LARGE SCALE GENOMIC DNA]</scope>
    <source>
        <strain evidence="12 13">1011MAR4D40.2</strain>
    </source>
</reference>
<dbReference type="Proteomes" id="UP000265619">
    <property type="component" value="Unassembled WGS sequence"/>
</dbReference>
<dbReference type="Gene3D" id="3.30.2010.10">
    <property type="entry name" value="Metalloproteases ('zincins'), catalytic domain"/>
    <property type="match status" value="1"/>
</dbReference>
<keyword evidence="7" id="KW-1133">Transmembrane helix</keyword>
<dbReference type="OrthoDB" id="271491at2"/>
<dbReference type="PANTHER" id="PTHR43221:SF2">
    <property type="entry name" value="PROTEASE HTPX HOMOLOG"/>
    <property type="match status" value="1"/>
</dbReference>
<evidence type="ECO:0000313" key="12">
    <source>
        <dbReference type="EMBL" id="RIX85000.1"/>
    </source>
</evidence>
<dbReference type="EMBL" id="QXMN01000001">
    <property type="protein sequence ID" value="RIX85000.1"/>
    <property type="molecule type" value="Genomic_DNA"/>
</dbReference>
<sequence>MVDSFPAVRLQDLTPLPYQQALAAHLQANEPEAWRWAASTEAREEHTAAMRAELLRSAYRLDADAHPDLHADANLAAQRLGVTARITLYQAPSGDGAAMNAAIYVVPGEAHIVLSGPLLERLQGPERQAVLGHELAHYLLWERDGGKHHVVDRLLHATSSDPRADASHLQAARRHALYTEAFADRGGCVACGALEPAVSALIKIETGLTQVNVASYLAQAEEICADPHNKALQTRGVSHPEVFVRARALRLWTGREHDADEWLAAALEGPLDLGTLDMLGQQRVSALTRGTIAQLLQRPVLQSESLLGHARRFFPDFVAPTASMPPPEPVPAGLHDYLASVLVDFVAVDPEMDDVTLAAALGLADALDCAGSFEQRVLKDLGLSKRNFTRVKRDAAALLDKAAATPSPSSSQAAAA</sequence>
<evidence type="ECO:0000256" key="10">
    <source>
        <dbReference type="RuleBase" id="RU003983"/>
    </source>
</evidence>
<dbReference type="PANTHER" id="PTHR43221">
    <property type="entry name" value="PROTEASE HTPX"/>
    <property type="match status" value="1"/>
</dbReference>
<keyword evidence="13" id="KW-1185">Reference proteome</keyword>
<dbReference type="GO" id="GO:0046872">
    <property type="term" value="F:metal ion binding"/>
    <property type="evidence" value="ECO:0007669"/>
    <property type="project" value="UniProtKB-KW"/>
</dbReference>
<evidence type="ECO:0000256" key="4">
    <source>
        <dbReference type="ARBA" id="ARBA00022723"/>
    </source>
</evidence>
<evidence type="ECO:0000256" key="9">
    <source>
        <dbReference type="ARBA" id="ARBA00023136"/>
    </source>
</evidence>
<dbReference type="InterPro" id="IPR001915">
    <property type="entry name" value="Peptidase_M48"/>
</dbReference>
<dbReference type="Pfam" id="PF01435">
    <property type="entry name" value="Peptidase_M48"/>
    <property type="match status" value="1"/>
</dbReference>
<feature type="domain" description="Peptidase M48" evidence="11">
    <location>
        <begin position="94"/>
        <end position="139"/>
    </location>
</feature>
<dbReference type="InterPro" id="IPR050083">
    <property type="entry name" value="HtpX_protease"/>
</dbReference>
<accession>A0A9X8D918</accession>
<evidence type="ECO:0000256" key="7">
    <source>
        <dbReference type="ARBA" id="ARBA00022989"/>
    </source>
</evidence>
<keyword evidence="4" id="KW-0479">Metal-binding</keyword>
<evidence type="ECO:0000256" key="1">
    <source>
        <dbReference type="ARBA" id="ARBA00022475"/>
    </source>
</evidence>
<comment type="similarity">
    <text evidence="10">Belongs to the peptidase M48 family.</text>
</comment>
<proteinExistence type="inferred from homology"/>
<keyword evidence="3" id="KW-0812">Transmembrane</keyword>
<evidence type="ECO:0000256" key="8">
    <source>
        <dbReference type="ARBA" id="ARBA00023049"/>
    </source>
</evidence>
<keyword evidence="1" id="KW-1003">Cell membrane</keyword>
<evidence type="ECO:0000313" key="13">
    <source>
        <dbReference type="Proteomes" id="UP000265619"/>
    </source>
</evidence>
<keyword evidence="6 10" id="KW-0862">Zinc</keyword>
<comment type="caution">
    <text evidence="12">The sequence shown here is derived from an EMBL/GenBank/DDBJ whole genome shotgun (WGS) entry which is preliminary data.</text>
</comment>
<evidence type="ECO:0000256" key="6">
    <source>
        <dbReference type="ARBA" id="ARBA00022833"/>
    </source>
</evidence>
<keyword evidence="9" id="KW-0472">Membrane</keyword>
<keyword evidence="2 10" id="KW-0645">Protease</keyword>
<protein>
    <submittedName>
        <fullName evidence="12">Hydrolase</fullName>
    </submittedName>
</protein>
<organism evidence="12 13">
    <name type="scientific">Acidovorax cavernicola</name>
    <dbReference type="NCBI Taxonomy" id="1675792"/>
    <lineage>
        <taxon>Bacteria</taxon>
        <taxon>Pseudomonadati</taxon>
        <taxon>Pseudomonadota</taxon>
        <taxon>Betaproteobacteria</taxon>
        <taxon>Burkholderiales</taxon>
        <taxon>Comamonadaceae</taxon>
        <taxon>Acidovorax</taxon>
    </lineage>
</organism>
<name>A0A9X8D918_9BURK</name>
<dbReference type="GO" id="GO:0004222">
    <property type="term" value="F:metalloendopeptidase activity"/>
    <property type="evidence" value="ECO:0007669"/>
    <property type="project" value="InterPro"/>
</dbReference>
<dbReference type="AlphaFoldDB" id="A0A9X8D918"/>
<evidence type="ECO:0000259" key="11">
    <source>
        <dbReference type="Pfam" id="PF01435"/>
    </source>
</evidence>
<comment type="cofactor">
    <cofactor evidence="10">
        <name>Zn(2+)</name>
        <dbReference type="ChEBI" id="CHEBI:29105"/>
    </cofactor>
    <text evidence="10">Binds 1 zinc ion per subunit.</text>
</comment>
<gene>
    <name evidence="12" type="ORF">D3H34_00145</name>
</gene>
<dbReference type="GO" id="GO:0006508">
    <property type="term" value="P:proteolysis"/>
    <property type="evidence" value="ECO:0007669"/>
    <property type="project" value="UniProtKB-KW"/>
</dbReference>
<evidence type="ECO:0000256" key="5">
    <source>
        <dbReference type="ARBA" id="ARBA00022801"/>
    </source>
</evidence>
<keyword evidence="8 10" id="KW-0482">Metalloprotease</keyword>
<evidence type="ECO:0000256" key="3">
    <source>
        <dbReference type="ARBA" id="ARBA00022692"/>
    </source>
</evidence>
<dbReference type="RefSeq" id="WP_119551048.1">
    <property type="nucleotide sequence ID" value="NZ_QXMN01000001.1"/>
</dbReference>